<evidence type="ECO:0000259" key="1">
    <source>
        <dbReference type="SMART" id="SM00465"/>
    </source>
</evidence>
<dbReference type="InterPro" id="IPR035901">
    <property type="entry name" value="GIY-YIG_endonuc_sf"/>
</dbReference>
<name>A0A6C0JJT8_9ZZZZ</name>
<accession>A0A6C0JJT8</accession>
<protein>
    <recommendedName>
        <fullName evidence="1">GIY-YIG domain-containing protein</fullName>
    </recommendedName>
</protein>
<reference evidence="2" key="1">
    <citation type="journal article" date="2020" name="Nature">
        <title>Giant virus diversity and host interactions through global metagenomics.</title>
        <authorList>
            <person name="Schulz F."/>
            <person name="Roux S."/>
            <person name="Paez-Espino D."/>
            <person name="Jungbluth S."/>
            <person name="Walsh D.A."/>
            <person name="Denef V.J."/>
            <person name="McMahon K.D."/>
            <person name="Konstantinidis K.T."/>
            <person name="Eloe-Fadrosh E.A."/>
            <person name="Kyrpides N.C."/>
            <person name="Woyke T."/>
        </authorList>
    </citation>
    <scope>NUCLEOTIDE SEQUENCE</scope>
    <source>
        <strain evidence="2">GVMAG-M-3300027708-5</strain>
    </source>
</reference>
<dbReference type="SUPFAM" id="SSF82771">
    <property type="entry name" value="GIY-YIG endonuclease"/>
    <property type="match status" value="1"/>
</dbReference>
<evidence type="ECO:0000313" key="2">
    <source>
        <dbReference type="EMBL" id="QHU04727.1"/>
    </source>
</evidence>
<dbReference type="AlphaFoldDB" id="A0A6C0JJT8"/>
<dbReference type="CDD" id="cd10443">
    <property type="entry name" value="GIY-YIG_HE_Tlr8p_PBC-V_like"/>
    <property type="match status" value="1"/>
</dbReference>
<dbReference type="InterPro" id="IPR000305">
    <property type="entry name" value="GIY-YIG_endonuc"/>
</dbReference>
<proteinExistence type="predicted"/>
<feature type="domain" description="GIY-YIG" evidence="1">
    <location>
        <begin position="23"/>
        <end position="129"/>
    </location>
</feature>
<dbReference type="Gene3D" id="3.40.1440.10">
    <property type="entry name" value="GIY-YIG endonuclease"/>
    <property type="match status" value="1"/>
</dbReference>
<sequence>MEPSNQPNPSNKDTILDDPADRYCEIYVIRNLVNQKVYIGQAVSHILNHKRYRPYGHQRRFRCHISEAFSSKKNQCHYLNNSIRKHGVDNFEVELIENCTIENANERETFYIQHYNSVFPNGYNLKIGGTVFAHSDESKKRVSNGVIKYFEDKKIARFDSITKIDDNIEKYIHPLNRDDEQYGWYVFIERKKADFGGVHISLEQSRNSALEFIRTLKIRLARRLDAGNPLEPSLPLQLGNTLEELG</sequence>
<organism evidence="2">
    <name type="scientific">viral metagenome</name>
    <dbReference type="NCBI Taxonomy" id="1070528"/>
    <lineage>
        <taxon>unclassified sequences</taxon>
        <taxon>metagenomes</taxon>
        <taxon>organismal metagenomes</taxon>
    </lineage>
</organism>
<dbReference type="EMBL" id="MN740404">
    <property type="protein sequence ID" value="QHU04727.1"/>
    <property type="molecule type" value="Genomic_DNA"/>
</dbReference>
<dbReference type="SMART" id="SM00465">
    <property type="entry name" value="GIYc"/>
    <property type="match status" value="1"/>
</dbReference>